<evidence type="ECO:0000313" key="2">
    <source>
        <dbReference type="Proteomes" id="UP000250069"/>
    </source>
</evidence>
<dbReference type="EMBL" id="CP030150">
    <property type="protein sequence ID" value="AWX74332.1"/>
    <property type="molecule type" value="Genomic_DNA"/>
</dbReference>
<proteinExistence type="predicted"/>
<gene>
    <name evidence="1" type="ORF">BVDSYZ_20875</name>
</gene>
<dbReference type="AlphaFoldDB" id="A0ABC8DEY4"/>
<protein>
    <recommendedName>
        <fullName evidence="3">DUF4209 domain-containing protein</fullName>
    </recommendedName>
</protein>
<name>A0ABC8DEY4_BACVE</name>
<reference evidence="1 2" key="1">
    <citation type="submission" date="2018-06" db="EMBL/GenBank/DDBJ databases">
        <title>Complete Genome Sequence of Bacillus velezensis DSYZ, a Plant Growth-Promoting Rhizobacterium with Antifungal Activity.</title>
        <authorList>
            <person name="Du B."/>
            <person name="Ding Y."/>
            <person name="Liu K."/>
            <person name="Yao L."/>
            <person name="Wang C."/>
            <person name="Li H."/>
            <person name="Liu H."/>
        </authorList>
    </citation>
    <scope>NUCLEOTIDE SEQUENCE [LARGE SCALE GENOMIC DNA]</scope>
    <source>
        <strain evidence="1 2">DSYZ</strain>
    </source>
</reference>
<evidence type="ECO:0008006" key="3">
    <source>
        <dbReference type="Google" id="ProtNLM"/>
    </source>
</evidence>
<dbReference type="RefSeq" id="WP_061861046.1">
    <property type="nucleotide sequence ID" value="NZ_CP015443.1"/>
</dbReference>
<evidence type="ECO:0000313" key="1">
    <source>
        <dbReference type="EMBL" id="AWX74332.1"/>
    </source>
</evidence>
<dbReference type="Proteomes" id="UP000250069">
    <property type="component" value="Chromosome"/>
</dbReference>
<organism evidence="1 2">
    <name type="scientific">Bacillus velezensis</name>
    <dbReference type="NCBI Taxonomy" id="492670"/>
    <lineage>
        <taxon>Bacteria</taxon>
        <taxon>Bacillati</taxon>
        <taxon>Bacillota</taxon>
        <taxon>Bacilli</taxon>
        <taxon>Bacillales</taxon>
        <taxon>Bacillaceae</taxon>
        <taxon>Bacillus</taxon>
        <taxon>Bacillus amyloliquefaciens group</taxon>
    </lineage>
</organism>
<accession>A0ABC8DEY4</accession>
<sequence>MEGVKFYSPGDLATGYLLKQAEEIIVGYELNSLKDINIVLELFNCTLYLDNKVYFKNWTEEYIEHLNEKCKGIKKDISCYFTNISEANIENYVKDIRFNFAEDFLTLFCKYKLYNRIGEGVFTRILERDYFSIQQICHYQKLVDNYETVVKNVLLKNPLNAELLFDQFVIDHSDALSKKLYFPKSLTKSEMSILIDSYIDTEKANLNYLRLIVNNHNTREFFVSDELKWKAKKHIHKQEEMHFRDNSGLEFGYEIIFQKDLPEPVIAKSNGREASITFNKTWLEAHLDFATILQNFIWFFNFIDSNGRITFVSHTSEISALENVLGLKSNRDYPRGIMFRSKEILSNLMTSAYYMFLKSQSITFEKVIEWFFTDYLYKEFKVTDYYAVLPTEGATYKEKCRDILPEMEFILSQFKSYVEYGYINHDLLGISSSGFLYEQIPSLIGKKYVYPNEILNVPFFYMFSDQSGLGYINNEINSDTFYELIVKNDINYSEFNNHQQLEIDVLCKLGYLNVDEKGLINWTNERRIKVLYELYHNEVISYYRMQPQIREEIDLMVQENLIMFKSSLFSKPEQDYFNYYLNNAKFQNGPQLRNKYAHGTLGSRPNIDEDIHKQNYLVIIKLFILIILKINEDLCLYDMVNETEQSK</sequence>